<dbReference type="RefSeq" id="WP_136496540.1">
    <property type="nucleotide sequence ID" value="NZ_CP046052.1"/>
</dbReference>
<evidence type="ECO:0000313" key="3">
    <source>
        <dbReference type="Proteomes" id="UP000309061"/>
    </source>
</evidence>
<feature type="signal peptide" evidence="1">
    <location>
        <begin position="1"/>
        <end position="24"/>
    </location>
</feature>
<dbReference type="Proteomes" id="UP000309061">
    <property type="component" value="Chromosome"/>
</dbReference>
<feature type="chain" id="PRO_5025672122" evidence="1">
    <location>
        <begin position="25"/>
        <end position="164"/>
    </location>
</feature>
<accession>A0A6B8KF67</accession>
<organism evidence="2 3">
    <name type="scientific">Methylocystis heyeri</name>
    <dbReference type="NCBI Taxonomy" id="391905"/>
    <lineage>
        <taxon>Bacteria</taxon>
        <taxon>Pseudomonadati</taxon>
        <taxon>Pseudomonadota</taxon>
        <taxon>Alphaproteobacteria</taxon>
        <taxon>Hyphomicrobiales</taxon>
        <taxon>Methylocystaceae</taxon>
        <taxon>Methylocystis</taxon>
    </lineage>
</organism>
<reference evidence="2 3" key="1">
    <citation type="submission" date="2019-11" db="EMBL/GenBank/DDBJ databases">
        <title>The genome sequence of Methylocystis heyeri.</title>
        <authorList>
            <person name="Oshkin I.Y."/>
            <person name="Miroshnikov K."/>
            <person name="Dedysh S.N."/>
        </authorList>
    </citation>
    <scope>NUCLEOTIDE SEQUENCE [LARGE SCALE GENOMIC DNA]</scope>
    <source>
        <strain evidence="2 3">H2</strain>
    </source>
</reference>
<name>A0A6B8KF67_9HYPH</name>
<dbReference type="EMBL" id="CP046052">
    <property type="protein sequence ID" value="QGM46289.1"/>
    <property type="molecule type" value="Genomic_DNA"/>
</dbReference>
<keyword evidence="3" id="KW-1185">Reference proteome</keyword>
<dbReference type="AlphaFoldDB" id="A0A6B8KF67"/>
<gene>
    <name evidence="2" type="ORF">H2LOC_011595</name>
</gene>
<dbReference type="KEGG" id="mhey:H2LOC_011595"/>
<dbReference type="Gene3D" id="3.10.450.50">
    <property type="match status" value="1"/>
</dbReference>
<sequence>MNKPIIGAFVCALMALLCVSPALAEKSPREMVVEIYRLAAGPKGDYSAASPLQQRGVRAEFTPSLRKAMEAMERRSKKLNEPILDFDPITNSQDPSVIDLKIETEKEEAKDATVAASFKQEQAAKTRTTVRYLFKKEAAAWKLDDIAGDASGEKWDLREIIKGE</sequence>
<evidence type="ECO:0000256" key="1">
    <source>
        <dbReference type="SAM" id="SignalP"/>
    </source>
</evidence>
<evidence type="ECO:0000313" key="2">
    <source>
        <dbReference type="EMBL" id="QGM46289.1"/>
    </source>
</evidence>
<keyword evidence="1" id="KW-0732">Signal</keyword>
<protein>
    <submittedName>
        <fullName evidence="2">DUF3828 domain-containing protein</fullName>
    </submittedName>
</protein>
<dbReference type="OrthoDB" id="7174015at2"/>
<proteinExistence type="predicted"/>